<feature type="transmembrane region" description="Helical" evidence="1">
    <location>
        <begin position="67"/>
        <end position="90"/>
    </location>
</feature>
<keyword evidence="1 2" id="KW-0812">Transmembrane</keyword>
<evidence type="ECO:0000313" key="2">
    <source>
        <dbReference type="EMBL" id="KEH24822.1"/>
    </source>
</evidence>
<evidence type="ECO:0000313" key="3">
    <source>
        <dbReference type="EnsemblPlants" id="KEH24822"/>
    </source>
</evidence>
<organism evidence="2 4">
    <name type="scientific">Medicago truncatula</name>
    <name type="common">Barrel medic</name>
    <name type="synonym">Medicago tribuloides</name>
    <dbReference type="NCBI Taxonomy" id="3880"/>
    <lineage>
        <taxon>Eukaryota</taxon>
        <taxon>Viridiplantae</taxon>
        <taxon>Streptophyta</taxon>
        <taxon>Embryophyta</taxon>
        <taxon>Tracheophyta</taxon>
        <taxon>Spermatophyta</taxon>
        <taxon>Magnoliopsida</taxon>
        <taxon>eudicotyledons</taxon>
        <taxon>Gunneridae</taxon>
        <taxon>Pentapetalae</taxon>
        <taxon>rosids</taxon>
        <taxon>fabids</taxon>
        <taxon>Fabales</taxon>
        <taxon>Fabaceae</taxon>
        <taxon>Papilionoideae</taxon>
        <taxon>50 kb inversion clade</taxon>
        <taxon>NPAAA clade</taxon>
        <taxon>Hologalegina</taxon>
        <taxon>IRL clade</taxon>
        <taxon>Trifolieae</taxon>
        <taxon>Medicago</taxon>
    </lineage>
</organism>
<sequence>MNNVQSFPLVHHAGLVFFTIFLLIGVALLAWNQSEKKCGQDKDISVEKLVFIKIDFNLYDNLKMYSYNFGVCLGEAIPNFAVWLLVLFLFV</sequence>
<proteinExistence type="predicted"/>
<dbReference type="AlphaFoldDB" id="A0A072U562"/>
<reference evidence="3" key="3">
    <citation type="submission" date="2015-04" db="UniProtKB">
        <authorList>
            <consortium name="EnsemblPlants"/>
        </authorList>
    </citation>
    <scope>IDENTIFICATION</scope>
    <source>
        <strain evidence="3">cv. Jemalong A17</strain>
    </source>
</reference>
<reference evidence="2 4" key="1">
    <citation type="journal article" date="2011" name="Nature">
        <title>The Medicago genome provides insight into the evolution of rhizobial symbioses.</title>
        <authorList>
            <person name="Young N.D."/>
            <person name="Debelle F."/>
            <person name="Oldroyd G.E."/>
            <person name="Geurts R."/>
            <person name="Cannon S.B."/>
            <person name="Udvardi M.K."/>
            <person name="Benedito V.A."/>
            <person name="Mayer K.F."/>
            <person name="Gouzy J."/>
            <person name="Schoof H."/>
            <person name="Van de Peer Y."/>
            <person name="Proost S."/>
            <person name="Cook D.R."/>
            <person name="Meyers B.C."/>
            <person name="Spannagl M."/>
            <person name="Cheung F."/>
            <person name="De Mita S."/>
            <person name="Krishnakumar V."/>
            <person name="Gundlach H."/>
            <person name="Zhou S."/>
            <person name="Mudge J."/>
            <person name="Bharti A.K."/>
            <person name="Murray J.D."/>
            <person name="Naoumkina M.A."/>
            <person name="Rosen B."/>
            <person name="Silverstein K.A."/>
            <person name="Tang H."/>
            <person name="Rombauts S."/>
            <person name="Zhao P.X."/>
            <person name="Zhou P."/>
            <person name="Barbe V."/>
            <person name="Bardou P."/>
            <person name="Bechner M."/>
            <person name="Bellec A."/>
            <person name="Berger A."/>
            <person name="Berges H."/>
            <person name="Bidwell S."/>
            <person name="Bisseling T."/>
            <person name="Choisne N."/>
            <person name="Couloux A."/>
            <person name="Denny R."/>
            <person name="Deshpande S."/>
            <person name="Dai X."/>
            <person name="Doyle J.J."/>
            <person name="Dudez A.M."/>
            <person name="Farmer A.D."/>
            <person name="Fouteau S."/>
            <person name="Franken C."/>
            <person name="Gibelin C."/>
            <person name="Gish J."/>
            <person name="Goldstein S."/>
            <person name="Gonzalez A.J."/>
            <person name="Green P.J."/>
            <person name="Hallab A."/>
            <person name="Hartog M."/>
            <person name="Hua A."/>
            <person name="Humphray S.J."/>
            <person name="Jeong D.H."/>
            <person name="Jing Y."/>
            <person name="Jocker A."/>
            <person name="Kenton S.M."/>
            <person name="Kim D.J."/>
            <person name="Klee K."/>
            <person name="Lai H."/>
            <person name="Lang C."/>
            <person name="Lin S."/>
            <person name="Macmil S.L."/>
            <person name="Magdelenat G."/>
            <person name="Matthews L."/>
            <person name="McCorrison J."/>
            <person name="Monaghan E.L."/>
            <person name="Mun J.H."/>
            <person name="Najar F.Z."/>
            <person name="Nicholson C."/>
            <person name="Noirot C."/>
            <person name="O'Bleness M."/>
            <person name="Paule C.R."/>
            <person name="Poulain J."/>
            <person name="Prion F."/>
            <person name="Qin B."/>
            <person name="Qu C."/>
            <person name="Retzel E.F."/>
            <person name="Riddle C."/>
            <person name="Sallet E."/>
            <person name="Samain S."/>
            <person name="Samson N."/>
            <person name="Sanders I."/>
            <person name="Saurat O."/>
            <person name="Scarpelli C."/>
            <person name="Schiex T."/>
            <person name="Segurens B."/>
            <person name="Severin A.J."/>
            <person name="Sherrier D.J."/>
            <person name="Shi R."/>
            <person name="Sims S."/>
            <person name="Singer S.R."/>
            <person name="Sinharoy S."/>
            <person name="Sterck L."/>
            <person name="Viollet A."/>
            <person name="Wang B.B."/>
            <person name="Wang K."/>
            <person name="Wang M."/>
            <person name="Wang X."/>
            <person name="Warfsmann J."/>
            <person name="Weissenbach J."/>
            <person name="White D.D."/>
            <person name="White J.D."/>
            <person name="Wiley G.B."/>
            <person name="Wincker P."/>
            <person name="Xing Y."/>
            <person name="Yang L."/>
            <person name="Yao Z."/>
            <person name="Ying F."/>
            <person name="Zhai J."/>
            <person name="Zhou L."/>
            <person name="Zuber A."/>
            <person name="Denarie J."/>
            <person name="Dixon R.A."/>
            <person name="May G.D."/>
            <person name="Schwartz D.C."/>
            <person name="Rogers J."/>
            <person name="Quetier F."/>
            <person name="Town C.D."/>
            <person name="Roe B.A."/>
        </authorList>
    </citation>
    <scope>NUCLEOTIDE SEQUENCE [LARGE SCALE GENOMIC DNA]</scope>
    <source>
        <strain evidence="2">A17</strain>
        <strain evidence="3 4">cv. Jemalong A17</strain>
    </source>
</reference>
<dbReference type="Proteomes" id="UP000002051">
    <property type="component" value="Chromosome 6"/>
</dbReference>
<evidence type="ECO:0000256" key="1">
    <source>
        <dbReference type="SAM" id="Phobius"/>
    </source>
</evidence>
<keyword evidence="4" id="KW-1185">Reference proteome</keyword>
<dbReference type="EMBL" id="CM001222">
    <property type="protein sequence ID" value="KEH24822.1"/>
    <property type="molecule type" value="Genomic_DNA"/>
</dbReference>
<name>A0A072U562_MEDTR</name>
<feature type="transmembrane region" description="Helical" evidence="1">
    <location>
        <begin position="12"/>
        <end position="31"/>
    </location>
</feature>
<dbReference type="EnsemblPlants" id="KEH24822">
    <property type="protein sequence ID" value="KEH24822"/>
    <property type="gene ID" value="MTR_6g406380"/>
</dbReference>
<gene>
    <name evidence="2" type="ordered locus">MTR_6g406380</name>
</gene>
<protein>
    <submittedName>
        <fullName evidence="2">Transmembrane protein, putative</fullName>
    </submittedName>
</protein>
<reference evidence="2 4" key="2">
    <citation type="journal article" date="2014" name="BMC Genomics">
        <title>An improved genome release (version Mt4.0) for the model legume Medicago truncatula.</title>
        <authorList>
            <person name="Tang H."/>
            <person name="Krishnakumar V."/>
            <person name="Bidwell S."/>
            <person name="Rosen B."/>
            <person name="Chan A."/>
            <person name="Zhou S."/>
            <person name="Gentzbittel L."/>
            <person name="Childs K.L."/>
            <person name="Yandell M."/>
            <person name="Gundlach H."/>
            <person name="Mayer K.F."/>
            <person name="Schwartz D.C."/>
            <person name="Town C.D."/>
        </authorList>
    </citation>
    <scope>GENOME REANNOTATION</scope>
    <source>
        <strain evidence="2">A17</strain>
        <strain evidence="3 4">cv. Jemalong A17</strain>
    </source>
</reference>
<dbReference type="HOGENOM" id="CLU_2430442_0_0_1"/>
<accession>A0A072U562</accession>
<evidence type="ECO:0000313" key="4">
    <source>
        <dbReference type="Proteomes" id="UP000002051"/>
    </source>
</evidence>
<keyword evidence="1" id="KW-1133">Transmembrane helix</keyword>
<keyword evidence="1" id="KW-0472">Membrane</keyword>